<feature type="region of interest" description="Disordered" evidence="1">
    <location>
        <begin position="94"/>
        <end position="114"/>
    </location>
</feature>
<dbReference type="PANTHER" id="PTHR33940">
    <property type="entry name" value="PROTEIN CBG13625"/>
    <property type="match status" value="1"/>
</dbReference>
<proteinExistence type="predicted"/>
<name>A0A2G5T2L9_9PELO</name>
<dbReference type="STRING" id="1611254.A0A2G5T2L9"/>
<dbReference type="Proteomes" id="UP000230233">
    <property type="component" value="Chromosome X"/>
</dbReference>
<evidence type="ECO:0000313" key="4">
    <source>
        <dbReference type="Proteomes" id="UP000230233"/>
    </source>
</evidence>
<feature type="domain" description="NTF2-like" evidence="2">
    <location>
        <begin position="304"/>
        <end position="411"/>
    </location>
</feature>
<organism evidence="3 4">
    <name type="scientific">Caenorhabditis nigoni</name>
    <dbReference type="NCBI Taxonomy" id="1611254"/>
    <lineage>
        <taxon>Eukaryota</taxon>
        <taxon>Metazoa</taxon>
        <taxon>Ecdysozoa</taxon>
        <taxon>Nematoda</taxon>
        <taxon>Chromadorea</taxon>
        <taxon>Rhabditida</taxon>
        <taxon>Rhabditina</taxon>
        <taxon>Rhabditomorpha</taxon>
        <taxon>Rhabditoidea</taxon>
        <taxon>Rhabditidae</taxon>
        <taxon>Peloderinae</taxon>
        <taxon>Caenorhabditis</taxon>
    </lineage>
</organism>
<feature type="compositionally biased region" description="Basic and acidic residues" evidence="1">
    <location>
        <begin position="94"/>
        <end position="110"/>
    </location>
</feature>
<dbReference type="AlphaFoldDB" id="A0A2G5T2L9"/>
<protein>
    <recommendedName>
        <fullName evidence="2">NTF2-like domain-containing protein</fullName>
    </recommendedName>
</protein>
<reference evidence="4" key="1">
    <citation type="submission" date="2017-10" db="EMBL/GenBank/DDBJ databases">
        <title>Rapid genome shrinkage in a self-fertile nematode reveals novel sperm competition proteins.</title>
        <authorList>
            <person name="Yin D."/>
            <person name="Schwarz E.M."/>
            <person name="Thomas C.G."/>
            <person name="Felde R.L."/>
            <person name="Korf I.F."/>
            <person name="Cutter A.D."/>
            <person name="Schartner C.M."/>
            <person name="Ralston E.J."/>
            <person name="Meyer B.J."/>
            <person name="Haag E.S."/>
        </authorList>
    </citation>
    <scope>NUCLEOTIDE SEQUENCE [LARGE SCALE GENOMIC DNA]</scope>
    <source>
        <strain evidence="4">JU1422</strain>
    </source>
</reference>
<keyword evidence="4" id="KW-1185">Reference proteome</keyword>
<dbReference type="OrthoDB" id="5806857at2759"/>
<feature type="domain" description="NTF2-like" evidence="2">
    <location>
        <begin position="184"/>
        <end position="291"/>
    </location>
</feature>
<evidence type="ECO:0000313" key="3">
    <source>
        <dbReference type="EMBL" id="PIC21644.1"/>
    </source>
</evidence>
<evidence type="ECO:0000256" key="1">
    <source>
        <dbReference type="SAM" id="MobiDB-lite"/>
    </source>
</evidence>
<accession>A0A2G5T2L9</accession>
<dbReference type="PANTHER" id="PTHR33940:SF1">
    <property type="entry name" value="APOLIPOPHORIN-RELATED"/>
    <property type="match status" value="1"/>
</dbReference>
<dbReference type="Pfam" id="PF26530">
    <property type="entry name" value="NTF2_3"/>
    <property type="match status" value="2"/>
</dbReference>
<sequence length="419" mass="47088">MVHRQLQEVGLRPAWPWIVSTTAHSGWRAPMDTTKWKMNGEDRHTCQRIQDVAELTKRKLQVNVKSGLDKGCSSVRTRVYWLTKKQEVSSVFGRRKDLQGPLPSKKERTDTASQDSVLRRISMKQIIRNGMSPSILLLCILTGTSWAFVPDDPDFRGIPSIGYPKDGFYLTRNSFAPSSDTAQQVVEKFLARMTRSLESKDVAVISGLFQPGFVFKGCRITGDKKEIVGRLTQIPAGTKFAFTLKSVLDTGSSIKFKVEASGFVSASAEVTFVLNKVDQQLEIGEATSCSRRFVGFFQPEDANAVIKRFLDHVKKVFASRSQVLIGNLLDNKFAFKTCDPHPKSEVVEQIMSFLSSGALIEFPLIESKWIGHGQIEYVAEVNVSMMDRFQARFVYSPQRNVLLSGEFDGCPPKRFSVFY</sequence>
<gene>
    <name evidence="3" type="primary">Cnig_chr_X.g26404</name>
    <name evidence="3" type="ORF">B9Z55_026404</name>
</gene>
<comment type="caution">
    <text evidence="3">The sequence shown here is derived from an EMBL/GenBank/DDBJ whole genome shotgun (WGS) entry which is preliminary data.</text>
</comment>
<evidence type="ECO:0000259" key="2">
    <source>
        <dbReference type="Pfam" id="PF26530"/>
    </source>
</evidence>
<dbReference type="EMBL" id="PDUG01000006">
    <property type="protein sequence ID" value="PIC21644.1"/>
    <property type="molecule type" value="Genomic_DNA"/>
</dbReference>
<dbReference type="InterPro" id="IPR058721">
    <property type="entry name" value="NTF2_3"/>
</dbReference>